<reference evidence="2" key="1">
    <citation type="journal article" date="2023" name="Plant J.">
        <title>Genome sequences and population genomics provide insights into the demographic history, inbreeding, and mutation load of two 'living fossil' tree species of Dipteronia.</title>
        <authorList>
            <person name="Feng Y."/>
            <person name="Comes H.P."/>
            <person name="Chen J."/>
            <person name="Zhu S."/>
            <person name="Lu R."/>
            <person name="Zhang X."/>
            <person name="Li P."/>
            <person name="Qiu J."/>
            <person name="Olsen K.M."/>
            <person name="Qiu Y."/>
        </authorList>
    </citation>
    <scope>NUCLEOTIDE SEQUENCE</scope>
    <source>
        <strain evidence="2">KIB01</strain>
    </source>
</reference>
<feature type="compositionally biased region" description="Polar residues" evidence="1">
    <location>
        <begin position="11"/>
        <end position="26"/>
    </location>
</feature>
<evidence type="ECO:0000313" key="3">
    <source>
        <dbReference type="Proteomes" id="UP001280121"/>
    </source>
</evidence>
<comment type="caution">
    <text evidence="2">The sequence shown here is derived from an EMBL/GenBank/DDBJ whole genome shotgun (WGS) entry which is preliminary data.</text>
</comment>
<dbReference type="AlphaFoldDB" id="A0AAD9U2L3"/>
<dbReference type="EMBL" id="JANJYI010000006">
    <property type="protein sequence ID" value="KAK2646358.1"/>
    <property type="molecule type" value="Genomic_DNA"/>
</dbReference>
<dbReference type="Proteomes" id="UP001280121">
    <property type="component" value="Unassembled WGS sequence"/>
</dbReference>
<sequence>MDEVRTEWASFKNNPTFGNGASSSTSTWGVIQISKPSTFNGNRNAMEVENFLFDLEQYFEANGVRDDATRITNAPIFLQESA</sequence>
<evidence type="ECO:0000256" key="1">
    <source>
        <dbReference type="SAM" id="MobiDB-lite"/>
    </source>
</evidence>
<evidence type="ECO:0000313" key="2">
    <source>
        <dbReference type="EMBL" id="KAK2646358.1"/>
    </source>
</evidence>
<gene>
    <name evidence="2" type="ORF">Ddye_021553</name>
</gene>
<keyword evidence="3" id="KW-1185">Reference proteome</keyword>
<proteinExistence type="predicted"/>
<name>A0AAD9U2L3_9ROSI</name>
<organism evidence="2 3">
    <name type="scientific">Dipteronia dyeriana</name>
    <dbReference type="NCBI Taxonomy" id="168575"/>
    <lineage>
        <taxon>Eukaryota</taxon>
        <taxon>Viridiplantae</taxon>
        <taxon>Streptophyta</taxon>
        <taxon>Embryophyta</taxon>
        <taxon>Tracheophyta</taxon>
        <taxon>Spermatophyta</taxon>
        <taxon>Magnoliopsida</taxon>
        <taxon>eudicotyledons</taxon>
        <taxon>Gunneridae</taxon>
        <taxon>Pentapetalae</taxon>
        <taxon>rosids</taxon>
        <taxon>malvids</taxon>
        <taxon>Sapindales</taxon>
        <taxon>Sapindaceae</taxon>
        <taxon>Hippocastanoideae</taxon>
        <taxon>Acereae</taxon>
        <taxon>Dipteronia</taxon>
    </lineage>
</organism>
<protein>
    <submittedName>
        <fullName evidence="2">Uncharacterized protein</fullName>
    </submittedName>
</protein>
<accession>A0AAD9U2L3</accession>
<feature type="region of interest" description="Disordered" evidence="1">
    <location>
        <begin position="1"/>
        <end position="26"/>
    </location>
</feature>